<evidence type="ECO:0000313" key="2">
    <source>
        <dbReference type="EMBL" id="KAB5589429.1"/>
    </source>
</evidence>
<dbReference type="OrthoDB" id="333905at2759"/>
<accession>A0A5N5QCU8</accession>
<reference evidence="2 3" key="1">
    <citation type="journal article" date="2019" name="Fungal Biol. Biotechnol.">
        <title>Draft genome sequence of fastidious pathogen Ceratobasidium theobromae, which causes vascular-streak dieback in Theobroma cacao.</title>
        <authorList>
            <person name="Ali S.S."/>
            <person name="Asman A."/>
            <person name="Shao J."/>
            <person name="Firmansyah A.P."/>
            <person name="Susilo A.W."/>
            <person name="Rosmana A."/>
            <person name="McMahon P."/>
            <person name="Junaid M."/>
            <person name="Guest D."/>
            <person name="Kheng T.Y."/>
            <person name="Meinhardt L.W."/>
            <person name="Bailey B.A."/>
        </authorList>
    </citation>
    <scope>NUCLEOTIDE SEQUENCE [LARGE SCALE GENOMIC DNA]</scope>
    <source>
        <strain evidence="2 3">CT2</strain>
    </source>
</reference>
<comment type="caution">
    <text evidence="2">The sequence shown here is derived from an EMBL/GenBank/DDBJ whole genome shotgun (WGS) entry which is preliminary data.</text>
</comment>
<feature type="region of interest" description="Disordered" evidence="1">
    <location>
        <begin position="85"/>
        <end position="125"/>
    </location>
</feature>
<protein>
    <submittedName>
        <fullName evidence="2">Uncharacterized protein</fullName>
    </submittedName>
</protein>
<organism evidence="2 3">
    <name type="scientific">Ceratobasidium theobromae</name>
    <dbReference type="NCBI Taxonomy" id="1582974"/>
    <lineage>
        <taxon>Eukaryota</taxon>
        <taxon>Fungi</taxon>
        <taxon>Dikarya</taxon>
        <taxon>Basidiomycota</taxon>
        <taxon>Agaricomycotina</taxon>
        <taxon>Agaricomycetes</taxon>
        <taxon>Cantharellales</taxon>
        <taxon>Ceratobasidiaceae</taxon>
        <taxon>Ceratobasidium</taxon>
    </lineage>
</organism>
<evidence type="ECO:0000256" key="1">
    <source>
        <dbReference type="SAM" id="MobiDB-lite"/>
    </source>
</evidence>
<name>A0A5N5QCU8_9AGAM</name>
<gene>
    <name evidence="2" type="ORF">CTheo_7123</name>
</gene>
<evidence type="ECO:0000313" key="3">
    <source>
        <dbReference type="Proteomes" id="UP000383932"/>
    </source>
</evidence>
<feature type="region of interest" description="Disordered" evidence="1">
    <location>
        <begin position="29"/>
        <end position="63"/>
    </location>
</feature>
<keyword evidence="3" id="KW-1185">Reference proteome</keyword>
<dbReference type="AlphaFoldDB" id="A0A5N5QCU8"/>
<sequence length="242" mass="26692">MPYGYPVAEEYKCKSTPSTSPLFNAGILKAPLPTPKSSPTIAGLSRRAPSACSSPTLSTKRRARFLSEDRSSYIYTDDSKRKADLPLPEYSAYTPSPRPQTSSYPSSSRAPSLTNSSGGEMGALECPPTPLLSSPYFQPTNEPLLFDDNPPVYATYAAIDLLADDLSWVSESFQYPTDLDFGPTPFIANTVPPALKLTEKNKPLIEQIQKLEKLRNKLMDIPCYGFNELREAQEVVNAQIER</sequence>
<feature type="compositionally biased region" description="Low complexity" evidence="1">
    <location>
        <begin position="93"/>
        <end position="112"/>
    </location>
</feature>
<proteinExistence type="predicted"/>
<dbReference type="EMBL" id="SSOP01000271">
    <property type="protein sequence ID" value="KAB5589429.1"/>
    <property type="molecule type" value="Genomic_DNA"/>
</dbReference>
<dbReference type="Proteomes" id="UP000383932">
    <property type="component" value="Unassembled WGS sequence"/>
</dbReference>